<keyword evidence="2" id="KW-1185">Reference proteome</keyword>
<gene>
    <name evidence="1" type="ORF">FWK35_00016409</name>
</gene>
<dbReference type="EMBL" id="VUJU01000595">
    <property type="protein sequence ID" value="KAF0769448.1"/>
    <property type="molecule type" value="Genomic_DNA"/>
</dbReference>
<evidence type="ECO:0000313" key="1">
    <source>
        <dbReference type="EMBL" id="KAF0769448.1"/>
    </source>
</evidence>
<accession>A0A6G0ZEL4</accession>
<reference evidence="1 2" key="1">
    <citation type="submission" date="2019-08" db="EMBL/GenBank/DDBJ databases">
        <title>Whole genome of Aphis craccivora.</title>
        <authorList>
            <person name="Voronova N.V."/>
            <person name="Shulinski R.S."/>
            <person name="Bandarenka Y.V."/>
            <person name="Zhorov D.G."/>
            <person name="Warner D."/>
        </authorList>
    </citation>
    <scope>NUCLEOTIDE SEQUENCE [LARGE SCALE GENOMIC DNA]</scope>
    <source>
        <strain evidence="1">180601</strain>
        <tissue evidence="1">Whole Body</tissue>
    </source>
</reference>
<evidence type="ECO:0000313" key="2">
    <source>
        <dbReference type="Proteomes" id="UP000478052"/>
    </source>
</evidence>
<sequence>MPRESFHSHFNFSYYTTHPNIFMFIEKLKKCK</sequence>
<name>A0A6G0ZEL4_APHCR</name>
<protein>
    <submittedName>
        <fullName evidence="1">Uncharacterized protein</fullName>
    </submittedName>
</protein>
<comment type="caution">
    <text evidence="1">The sequence shown here is derived from an EMBL/GenBank/DDBJ whole genome shotgun (WGS) entry which is preliminary data.</text>
</comment>
<dbReference type="Proteomes" id="UP000478052">
    <property type="component" value="Unassembled WGS sequence"/>
</dbReference>
<proteinExistence type="predicted"/>
<dbReference type="AlphaFoldDB" id="A0A6G0ZEL4"/>
<organism evidence="1 2">
    <name type="scientific">Aphis craccivora</name>
    <name type="common">Cowpea aphid</name>
    <dbReference type="NCBI Taxonomy" id="307492"/>
    <lineage>
        <taxon>Eukaryota</taxon>
        <taxon>Metazoa</taxon>
        <taxon>Ecdysozoa</taxon>
        <taxon>Arthropoda</taxon>
        <taxon>Hexapoda</taxon>
        <taxon>Insecta</taxon>
        <taxon>Pterygota</taxon>
        <taxon>Neoptera</taxon>
        <taxon>Paraneoptera</taxon>
        <taxon>Hemiptera</taxon>
        <taxon>Sternorrhyncha</taxon>
        <taxon>Aphidomorpha</taxon>
        <taxon>Aphidoidea</taxon>
        <taxon>Aphididae</taxon>
        <taxon>Aphidini</taxon>
        <taxon>Aphis</taxon>
        <taxon>Aphis</taxon>
    </lineage>
</organism>